<organism evidence="1 2">
    <name type="scientific">Catharanthus roseus</name>
    <name type="common">Madagascar periwinkle</name>
    <name type="synonym">Vinca rosea</name>
    <dbReference type="NCBI Taxonomy" id="4058"/>
    <lineage>
        <taxon>Eukaryota</taxon>
        <taxon>Viridiplantae</taxon>
        <taxon>Streptophyta</taxon>
        <taxon>Embryophyta</taxon>
        <taxon>Tracheophyta</taxon>
        <taxon>Spermatophyta</taxon>
        <taxon>Magnoliopsida</taxon>
        <taxon>eudicotyledons</taxon>
        <taxon>Gunneridae</taxon>
        <taxon>Pentapetalae</taxon>
        <taxon>asterids</taxon>
        <taxon>lamiids</taxon>
        <taxon>Gentianales</taxon>
        <taxon>Apocynaceae</taxon>
        <taxon>Rauvolfioideae</taxon>
        <taxon>Vinceae</taxon>
        <taxon>Catharanthinae</taxon>
        <taxon>Catharanthus</taxon>
    </lineage>
</organism>
<comment type="caution">
    <text evidence="1">The sequence shown here is derived from an EMBL/GenBank/DDBJ whole genome shotgun (WGS) entry which is preliminary data.</text>
</comment>
<evidence type="ECO:0000313" key="1">
    <source>
        <dbReference type="EMBL" id="KAI5652368.1"/>
    </source>
</evidence>
<keyword evidence="2" id="KW-1185">Reference proteome</keyword>
<protein>
    <submittedName>
        <fullName evidence="1">Uncharacterized protein</fullName>
    </submittedName>
</protein>
<name>A0ACB9ZWY4_CATRO</name>
<proteinExistence type="predicted"/>
<evidence type="ECO:0000313" key="2">
    <source>
        <dbReference type="Proteomes" id="UP001060085"/>
    </source>
</evidence>
<sequence>MMKGHGNRRKRSDNDENKVDDFNEADLLLEVGQPTTNGRSQSHKEFFGQKPTGNGMLPLPLTVGPDVEKQFFGQNLTAYVSNSLFLDEGQTLVLVYNDFGFIEKDTDTNDTMEARLVVVLKQRMENMAFQSQYTRYQQAMFQENWQGADSRGAGKGGYLAELKELEITSPMVMDEEEKTVQTLEEFTVPKEEEAQKGKIKRRN</sequence>
<reference evidence="2" key="1">
    <citation type="journal article" date="2023" name="Nat. Plants">
        <title>Single-cell RNA sequencing provides a high-resolution roadmap for understanding the multicellular compartmentation of specialized metabolism.</title>
        <authorList>
            <person name="Sun S."/>
            <person name="Shen X."/>
            <person name="Li Y."/>
            <person name="Li Y."/>
            <person name="Wang S."/>
            <person name="Li R."/>
            <person name="Zhang H."/>
            <person name="Shen G."/>
            <person name="Guo B."/>
            <person name="Wei J."/>
            <person name="Xu J."/>
            <person name="St-Pierre B."/>
            <person name="Chen S."/>
            <person name="Sun C."/>
        </authorList>
    </citation>
    <scope>NUCLEOTIDE SEQUENCE [LARGE SCALE GENOMIC DNA]</scope>
</reference>
<accession>A0ACB9ZWY4</accession>
<gene>
    <name evidence="1" type="ORF">M9H77_29555</name>
</gene>
<dbReference type="EMBL" id="CM044707">
    <property type="protein sequence ID" value="KAI5652368.1"/>
    <property type="molecule type" value="Genomic_DNA"/>
</dbReference>
<dbReference type="Proteomes" id="UP001060085">
    <property type="component" value="Linkage Group LG07"/>
</dbReference>